<dbReference type="InterPro" id="IPR007221">
    <property type="entry name" value="MreC"/>
</dbReference>
<dbReference type="PANTHER" id="PTHR34138:SF1">
    <property type="entry name" value="CELL SHAPE-DETERMINING PROTEIN MREC"/>
    <property type="match status" value="1"/>
</dbReference>
<keyword evidence="9" id="KW-1185">Reference proteome</keyword>
<comment type="similarity">
    <text evidence="1 5">Belongs to the MreC family.</text>
</comment>
<evidence type="ECO:0000256" key="6">
    <source>
        <dbReference type="SAM" id="Coils"/>
    </source>
</evidence>
<accession>A0A1H0XNR9</accession>
<comment type="function">
    <text evidence="5">Involved in formation and maintenance of cell shape.</text>
</comment>
<sequence>MNQFFSNKKLIILLVSMIVSLGLIAFSITGSGNIPILQQLTNDITAVVSRVVAKPTNAVVDFLESVDRLKNTYEENQLLKSKIDKLYETEVEIADLKQNNEKLKEQLDLTATLSDYESINGAVISRNPDSWVDQIVVDKGSQNGIELDMSVMSGNGLIGRVVEVNPTSSKVQLVTTLDQNNNRVAASVSTDEGVVHGIVNGYDPETNRLVMKQITTDAEIKEGDQVMTSGLGGVSPSALLIGTIEEVKLDSFGLSQEAYIVPASDTNDIRYVTFIKRSAESGE</sequence>
<dbReference type="Proteomes" id="UP000199481">
    <property type="component" value="Unassembled WGS sequence"/>
</dbReference>
<evidence type="ECO:0000256" key="3">
    <source>
        <dbReference type="ARBA" id="ARBA00022960"/>
    </source>
</evidence>
<gene>
    <name evidence="8" type="ORF">SAMN04487752_0335</name>
</gene>
<organism evidence="8 9">
    <name type="scientific">Carnobacterium viridans</name>
    <dbReference type="NCBI Taxonomy" id="174587"/>
    <lineage>
        <taxon>Bacteria</taxon>
        <taxon>Bacillati</taxon>
        <taxon>Bacillota</taxon>
        <taxon>Bacilli</taxon>
        <taxon>Lactobacillales</taxon>
        <taxon>Carnobacteriaceae</taxon>
        <taxon>Carnobacterium</taxon>
    </lineage>
</organism>
<dbReference type="AlphaFoldDB" id="A0A1H0XNR9"/>
<dbReference type="RefSeq" id="WP_035022272.1">
    <property type="nucleotide sequence ID" value="NZ_CP084916.1"/>
</dbReference>
<dbReference type="InterPro" id="IPR042177">
    <property type="entry name" value="Cell/Rod_1"/>
</dbReference>
<evidence type="ECO:0000256" key="5">
    <source>
        <dbReference type="PIRNR" id="PIRNR038471"/>
    </source>
</evidence>
<evidence type="ECO:0000313" key="9">
    <source>
        <dbReference type="Proteomes" id="UP000199481"/>
    </source>
</evidence>
<dbReference type="OrthoDB" id="9792313at2"/>
<protein>
    <recommendedName>
        <fullName evidence="2 5">Cell shape-determining protein MreC</fullName>
    </recommendedName>
    <alternativeName>
        <fullName evidence="4 5">Cell shape protein MreC</fullName>
    </alternativeName>
</protein>
<dbReference type="PANTHER" id="PTHR34138">
    <property type="entry name" value="CELL SHAPE-DETERMINING PROTEIN MREC"/>
    <property type="match status" value="1"/>
</dbReference>
<reference evidence="9" key="1">
    <citation type="submission" date="2016-10" db="EMBL/GenBank/DDBJ databases">
        <authorList>
            <person name="Varghese N."/>
            <person name="Submissions S."/>
        </authorList>
    </citation>
    <scope>NUCLEOTIDE SEQUENCE [LARGE SCALE GENOMIC DNA]</scope>
    <source>
        <strain evidence="9">MPL-11</strain>
    </source>
</reference>
<keyword evidence="3 5" id="KW-0133">Cell shape</keyword>
<dbReference type="InterPro" id="IPR055342">
    <property type="entry name" value="MreC_beta-barrel_core"/>
</dbReference>
<dbReference type="Gene3D" id="2.40.10.350">
    <property type="entry name" value="Rod shape-determining protein MreC, domain 2"/>
    <property type="match status" value="1"/>
</dbReference>
<dbReference type="NCBIfam" id="TIGR00219">
    <property type="entry name" value="mreC"/>
    <property type="match status" value="1"/>
</dbReference>
<dbReference type="InterPro" id="IPR042175">
    <property type="entry name" value="Cell/Rod_MreC_2"/>
</dbReference>
<name>A0A1H0XNR9_9LACT</name>
<feature type="coiled-coil region" evidence="6">
    <location>
        <begin position="69"/>
        <end position="113"/>
    </location>
</feature>
<dbReference type="Gene3D" id="2.40.10.340">
    <property type="entry name" value="Rod shape-determining protein MreC, domain 1"/>
    <property type="match status" value="1"/>
</dbReference>
<dbReference type="EMBL" id="FNJW01000008">
    <property type="protein sequence ID" value="SDQ04560.1"/>
    <property type="molecule type" value="Genomic_DNA"/>
</dbReference>
<dbReference type="Gene3D" id="1.20.5.490">
    <property type="entry name" value="Single helix bin"/>
    <property type="match status" value="1"/>
</dbReference>
<dbReference type="Pfam" id="PF04085">
    <property type="entry name" value="MreC"/>
    <property type="match status" value="1"/>
</dbReference>
<evidence type="ECO:0000256" key="4">
    <source>
        <dbReference type="ARBA" id="ARBA00032089"/>
    </source>
</evidence>
<dbReference type="GO" id="GO:0005886">
    <property type="term" value="C:plasma membrane"/>
    <property type="evidence" value="ECO:0007669"/>
    <property type="project" value="TreeGrafter"/>
</dbReference>
<evidence type="ECO:0000256" key="2">
    <source>
        <dbReference type="ARBA" id="ARBA00013855"/>
    </source>
</evidence>
<proteinExistence type="inferred from homology"/>
<dbReference type="PIRSF" id="PIRSF038471">
    <property type="entry name" value="MreC"/>
    <property type="match status" value="1"/>
</dbReference>
<evidence type="ECO:0000259" key="7">
    <source>
        <dbReference type="Pfam" id="PF04085"/>
    </source>
</evidence>
<evidence type="ECO:0000256" key="1">
    <source>
        <dbReference type="ARBA" id="ARBA00009369"/>
    </source>
</evidence>
<feature type="domain" description="Rod shape-determining protein MreC beta-barrel core" evidence="7">
    <location>
        <begin position="123"/>
        <end position="275"/>
    </location>
</feature>
<evidence type="ECO:0000313" key="8">
    <source>
        <dbReference type="EMBL" id="SDQ04560.1"/>
    </source>
</evidence>
<dbReference type="GO" id="GO:0008360">
    <property type="term" value="P:regulation of cell shape"/>
    <property type="evidence" value="ECO:0007669"/>
    <property type="project" value="UniProtKB-KW"/>
</dbReference>
<keyword evidence="6" id="KW-0175">Coiled coil</keyword>